<comment type="similarity">
    <text evidence="3">Belongs to the CpsD/CapB family.</text>
</comment>
<feature type="domain" description="Polysaccharide chain length determinant N-terminal" evidence="19">
    <location>
        <begin position="3"/>
        <end position="86"/>
    </location>
</feature>
<evidence type="ECO:0000256" key="9">
    <source>
        <dbReference type="ARBA" id="ARBA00022692"/>
    </source>
</evidence>
<dbReference type="RefSeq" id="WP_150335739.1">
    <property type="nucleotide sequence ID" value="NZ_RZUG01000014.1"/>
</dbReference>
<dbReference type="InterPro" id="IPR027417">
    <property type="entry name" value="P-loop_NTPase"/>
</dbReference>
<comment type="similarity">
    <text evidence="4">Belongs to the etk/wzc family.</text>
</comment>
<name>A0A5J5E6S5_9BIFI</name>
<keyword evidence="8 21" id="KW-0808">Transferase</keyword>
<keyword evidence="12" id="KW-0067">ATP-binding</keyword>
<dbReference type="PANTHER" id="PTHR32309:SF13">
    <property type="entry name" value="FERRIC ENTEROBACTIN TRANSPORT PROTEIN FEPE"/>
    <property type="match status" value="1"/>
</dbReference>
<protein>
    <recommendedName>
        <fullName evidence="5">non-specific protein-tyrosine kinase</fullName>
        <ecNumber evidence="5">2.7.10.2</ecNumber>
    </recommendedName>
</protein>
<comment type="subcellular location">
    <subcellularLocation>
        <location evidence="1">Cell inner membrane</location>
        <topology evidence="1">Multi-pass membrane protein</topology>
    </subcellularLocation>
</comment>
<comment type="catalytic activity">
    <reaction evidence="16">
        <text>L-tyrosyl-[protein] + ATP = O-phospho-L-tyrosyl-[protein] + ADP + H(+)</text>
        <dbReference type="Rhea" id="RHEA:10596"/>
        <dbReference type="Rhea" id="RHEA-COMP:10136"/>
        <dbReference type="Rhea" id="RHEA-COMP:20101"/>
        <dbReference type="ChEBI" id="CHEBI:15378"/>
        <dbReference type="ChEBI" id="CHEBI:30616"/>
        <dbReference type="ChEBI" id="CHEBI:46858"/>
        <dbReference type="ChEBI" id="CHEBI:61978"/>
        <dbReference type="ChEBI" id="CHEBI:456216"/>
        <dbReference type="EC" id="2.7.10.2"/>
    </reaction>
</comment>
<evidence type="ECO:0000256" key="15">
    <source>
        <dbReference type="ARBA" id="ARBA00023137"/>
    </source>
</evidence>
<organism evidence="21 22">
    <name type="scientific">Bifidobacterium reuteri</name>
    <dbReference type="NCBI Taxonomy" id="983706"/>
    <lineage>
        <taxon>Bacteria</taxon>
        <taxon>Bacillati</taxon>
        <taxon>Actinomycetota</taxon>
        <taxon>Actinomycetes</taxon>
        <taxon>Bifidobacteriales</taxon>
        <taxon>Bifidobacteriaceae</taxon>
        <taxon>Bifidobacterium</taxon>
    </lineage>
</organism>
<keyword evidence="7" id="KW-0997">Cell inner membrane</keyword>
<dbReference type="InterPro" id="IPR050445">
    <property type="entry name" value="Bact_polysacc_biosynth/exp"/>
</dbReference>
<dbReference type="GO" id="GO:0004715">
    <property type="term" value="F:non-membrane spanning protein tyrosine kinase activity"/>
    <property type="evidence" value="ECO:0007669"/>
    <property type="project" value="UniProtKB-EC"/>
</dbReference>
<dbReference type="EC" id="2.7.10.2" evidence="5"/>
<evidence type="ECO:0000259" key="19">
    <source>
        <dbReference type="Pfam" id="PF02706"/>
    </source>
</evidence>
<reference evidence="21 22" key="1">
    <citation type="journal article" date="2019" name="Syst. Appl. Microbiol.">
        <title>Characterization of Bifidobacterium species in feaces of the Egyptian fruit bat: Description of B. vespertilionis sp. nov. and B. rousetti sp. nov.</title>
        <authorList>
            <person name="Modesto M."/>
            <person name="Satti M."/>
            <person name="Watanabe K."/>
            <person name="Puglisi E."/>
            <person name="Morelli L."/>
            <person name="Huang C.-H."/>
            <person name="Liou J.-S."/>
            <person name="Miyashita M."/>
            <person name="Tamura T."/>
            <person name="Saito S."/>
            <person name="Mori K."/>
            <person name="Huang L."/>
            <person name="Sciavilla P."/>
            <person name="Sandri C."/>
            <person name="Spiezio C."/>
            <person name="Vitali F."/>
            <person name="Cavalieri D."/>
            <person name="Perpetuini G."/>
            <person name="Tofalo R."/>
            <person name="Bonetti A."/>
            <person name="Arita M."/>
            <person name="Mattarelli P."/>
        </authorList>
    </citation>
    <scope>NUCLEOTIDE SEQUENCE [LARGE SCALE GENOMIC DNA]</scope>
    <source>
        <strain evidence="21 22">RST19</strain>
    </source>
</reference>
<sequence>MTVADLLRAIKRNWLMEIILFVITIGIAVAYTLTATPVYSSQIQLMAKTSDSSSTVQSSSGSSSSLSSYVQLVQSDAVLQPVVDDLGLHTTVAGLRGHVSAATLDTSSPFLTIAVNYTNADDTIAILNSITDQLNKQAKDGASQSVTFTVVQKPVKPSQPSSPNVKSNVVIGVLAGLIIAVLGAVIRELSDNKIHDRADIQQTVDAPILAAIPRSPTVAGRTPAIIVKPRGHAAEEFRRLATNLTFVAPSSVSNNSNLLIVTSAGPGEGKTTVSTNLAAAFAEKGESVLLIDADARHPSVAKALGLSNGVGLIKMLTKDVDARTAIQPYWKPELHVLPVEDESTASNVILGSEIMRTMIDQATKHYDHVIVDTAPIQVSNDASVFAREGGTLLLVASQGAGQRKALRETVRELKVARIKIGGVAFNRVSHERSRKGNYYYYEQSETGAKRGGKGSDHHTAAAAQVPSGPAVQNDSGHAPRRSASAVASK</sequence>
<evidence type="ECO:0000256" key="10">
    <source>
        <dbReference type="ARBA" id="ARBA00022741"/>
    </source>
</evidence>
<dbReference type="InterPro" id="IPR005702">
    <property type="entry name" value="Wzc-like_C"/>
</dbReference>
<dbReference type="EMBL" id="RZUG01000014">
    <property type="protein sequence ID" value="KAA8824916.1"/>
    <property type="molecule type" value="Genomic_DNA"/>
</dbReference>
<keyword evidence="6" id="KW-1003">Cell membrane</keyword>
<keyword evidence="11 21" id="KW-0418">Kinase</keyword>
<proteinExistence type="inferred from homology"/>
<evidence type="ECO:0000256" key="11">
    <source>
        <dbReference type="ARBA" id="ARBA00022777"/>
    </source>
</evidence>
<keyword evidence="13 18" id="KW-1133">Transmembrane helix</keyword>
<feature type="transmembrane region" description="Helical" evidence="18">
    <location>
        <begin position="14"/>
        <end position="33"/>
    </location>
</feature>
<dbReference type="CDD" id="cd05387">
    <property type="entry name" value="BY-kinase"/>
    <property type="match status" value="1"/>
</dbReference>
<evidence type="ECO:0000256" key="3">
    <source>
        <dbReference type="ARBA" id="ARBA00007316"/>
    </source>
</evidence>
<dbReference type="AlphaFoldDB" id="A0A5J5E6S5"/>
<evidence type="ECO:0000256" key="8">
    <source>
        <dbReference type="ARBA" id="ARBA00022679"/>
    </source>
</evidence>
<evidence type="ECO:0000313" key="21">
    <source>
        <dbReference type="EMBL" id="KAA8824916.1"/>
    </source>
</evidence>
<evidence type="ECO:0000256" key="1">
    <source>
        <dbReference type="ARBA" id="ARBA00004429"/>
    </source>
</evidence>
<keyword evidence="9 18" id="KW-0812">Transmembrane</keyword>
<feature type="domain" description="AAA" evidence="20">
    <location>
        <begin position="267"/>
        <end position="376"/>
    </location>
</feature>
<evidence type="ECO:0000256" key="17">
    <source>
        <dbReference type="SAM" id="MobiDB-lite"/>
    </source>
</evidence>
<dbReference type="InterPro" id="IPR025669">
    <property type="entry name" value="AAA_dom"/>
</dbReference>
<gene>
    <name evidence="21" type="ORF">EMO92_07765</name>
</gene>
<keyword evidence="10" id="KW-0547">Nucleotide-binding</keyword>
<evidence type="ECO:0000256" key="2">
    <source>
        <dbReference type="ARBA" id="ARBA00006683"/>
    </source>
</evidence>
<dbReference type="PANTHER" id="PTHR32309">
    <property type="entry name" value="TYROSINE-PROTEIN KINASE"/>
    <property type="match status" value="1"/>
</dbReference>
<evidence type="ECO:0000256" key="7">
    <source>
        <dbReference type="ARBA" id="ARBA00022519"/>
    </source>
</evidence>
<dbReference type="Gene3D" id="3.40.50.300">
    <property type="entry name" value="P-loop containing nucleotide triphosphate hydrolases"/>
    <property type="match status" value="1"/>
</dbReference>
<dbReference type="Pfam" id="PF13614">
    <property type="entry name" value="AAA_31"/>
    <property type="match status" value="1"/>
</dbReference>
<dbReference type="NCBIfam" id="TIGR01007">
    <property type="entry name" value="eps_fam"/>
    <property type="match status" value="1"/>
</dbReference>
<dbReference type="GO" id="GO:0005524">
    <property type="term" value="F:ATP binding"/>
    <property type="evidence" value="ECO:0007669"/>
    <property type="project" value="UniProtKB-KW"/>
</dbReference>
<dbReference type="Pfam" id="PF02706">
    <property type="entry name" value="Wzz"/>
    <property type="match status" value="1"/>
</dbReference>
<evidence type="ECO:0000256" key="14">
    <source>
        <dbReference type="ARBA" id="ARBA00023136"/>
    </source>
</evidence>
<evidence type="ECO:0000259" key="20">
    <source>
        <dbReference type="Pfam" id="PF13614"/>
    </source>
</evidence>
<evidence type="ECO:0000313" key="22">
    <source>
        <dbReference type="Proteomes" id="UP000326251"/>
    </source>
</evidence>
<dbReference type="Proteomes" id="UP000326251">
    <property type="component" value="Unassembled WGS sequence"/>
</dbReference>
<evidence type="ECO:0000256" key="12">
    <source>
        <dbReference type="ARBA" id="ARBA00022840"/>
    </source>
</evidence>
<evidence type="ECO:0000256" key="4">
    <source>
        <dbReference type="ARBA" id="ARBA00008883"/>
    </source>
</evidence>
<keyword evidence="15" id="KW-0829">Tyrosine-protein kinase</keyword>
<evidence type="ECO:0000256" key="16">
    <source>
        <dbReference type="ARBA" id="ARBA00051245"/>
    </source>
</evidence>
<evidence type="ECO:0000256" key="6">
    <source>
        <dbReference type="ARBA" id="ARBA00022475"/>
    </source>
</evidence>
<dbReference type="SUPFAM" id="SSF52540">
    <property type="entry name" value="P-loop containing nucleoside triphosphate hydrolases"/>
    <property type="match status" value="1"/>
</dbReference>
<accession>A0A5J5E6S5</accession>
<evidence type="ECO:0000256" key="5">
    <source>
        <dbReference type="ARBA" id="ARBA00011903"/>
    </source>
</evidence>
<evidence type="ECO:0000256" key="13">
    <source>
        <dbReference type="ARBA" id="ARBA00022989"/>
    </source>
</evidence>
<evidence type="ECO:0000256" key="18">
    <source>
        <dbReference type="SAM" id="Phobius"/>
    </source>
</evidence>
<comment type="caution">
    <text evidence="21">The sequence shown here is derived from an EMBL/GenBank/DDBJ whole genome shotgun (WGS) entry which is preliminary data.</text>
</comment>
<dbReference type="InterPro" id="IPR003856">
    <property type="entry name" value="LPS_length_determ_N"/>
</dbReference>
<feature type="region of interest" description="Disordered" evidence="17">
    <location>
        <begin position="446"/>
        <end position="489"/>
    </location>
</feature>
<comment type="similarity">
    <text evidence="2">Belongs to the CpsC/CapA family.</text>
</comment>
<keyword evidence="14 18" id="KW-0472">Membrane</keyword>
<dbReference type="GO" id="GO:0005886">
    <property type="term" value="C:plasma membrane"/>
    <property type="evidence" value="ECO:0007669"/>
    <property type="project" value="UniProtKB-SubCell"/>
</dbReference>